<dbReference type="EMBL" id="ACBZ01000004">
    <property type="protein sequence ID" value="EEG50894.1"/>
    <property type="molecule type" value="Genomic_DNA"/>
</dbReference>
<evidence type="ECO:0000313" key="2">
    <source>
        <dbReference type="Proteomes" id="UP000003100"/>
    </source>
</evidence>
<dbReference type="Pfam" id="PF09719">
    <property type="entry name" value="C_GCAxxG_C_C"/>
    <property type="match status" value="1"/>
</dbReference>
<dbReference type="RefSeq" id="WP_005944962.1">
    <property type="nucleotide sequence ID" value="NZ_CP136423.1"/>
</dbReference>
<evidence type="ECO:0000313" key="1">
    <source>
        <dbReference type="EMBL" id="EEG50894.1"/>
    </source>
</evidence>
<organism evidence="1 2">
    <name type="scientific">Blautia hydrogenotrophica (strain DSM 10507 / JCM 14656 / S5a33)</name>
    <name type="common">Ruminococcus hydrogenotrophicus</name>
    <dbReference type="NCBI Taxonomy" id="476272"/>
    <lineage>
        <taxon>Bacteria</taxon>
        <taxon>Bacillati</taxon>
        <taxon>Bacillota</taxon>
        <taxon>Clostridia</taxon>
        <taxon>Lachnospirales</taxon>
        <taxon>Lachnospiraceae</taxon>
        <taxon>Blautia</taxon>
    </lineage>
</organism>
<dbReference type="PATRIC" id="fig|476272.21.peg.3194"/>
<proteinExistence type="predicted"/>
<evidence type="ECO:0008006" key="3">
    <source>
        <dbReference type="Google" id="ProtNLM"/>
    </source>
</evidence>
<dbReference type="AlphaFoldDB" id="C0CH75"/>
<dbReference type="Proteomes" id="UP000003100">
    <property type="component" value="Unassembled WGS sequence"/>
</dbReference>
<dbReference type="HOGENOM" id="CLU_091283_2_1_9"/>
<dbReference type="GeneID" id="86821471"/>
<reference evidence="1 2" key="2">
    <citation type="submission" date="2009-02" db="EMBL/GenBank/DDBJ databases">
        <title>Draft genome sequence of Blautia hydrogenotrophica DSM 10507 (Ruminococcus hydrogenotrophicus DSM 10507).</title>
        <authorList>
            <person name="Sudarsanam P."/>
            <person name="Ley R."/>
            <person name="Guruge J."/>
            <person name="Turnbaugh P.J."/>
            <person name="Mahowald M."/>
            <person name="Liep D."/>
            <person name="Gordon J."/>
        </authorList>
    </citation>
    <scope>NUCLEOTIDE SEQUENCE [LARGE SCALE GENOMIC DNA]</scope>
    <source>
        <strain evidence="2">DSM 10507 / JCM 14656 / S5a33</strain>
    </source>
</reference>
<dbReference type="eggNOG" id="COG1433">
    <property type="taxonomic scope" value="Bacteria"/>
</dbReference>
<dbReference type="InterPro" id="IPR010181">
    <property type="entry name" value="CGCAxxGCC_motif"/>
</dbReference>
<gene>
    <name evidence="1" type="ORF">RUMHYD_00188</name>
</gene>
<dbReference type="NCBIfam" id="TIGR01909">
    <property type="entry name" value="C_GCAxxG_C_C"/>
    <property type="match status" value="1"/>
</dbReference>
<reference evidence="1 2" key="1">
    <citation type="submission" date="2009-01" db="EMBL/GenBank/DDBJ databases">
        <authorList>
            <person name="Fulton L."/>
            <person name="Clifton S."/>
            <person name="Fulton B."/>
            <person name="Xu J."/>
            <person name="Minx P."/>
            <person name="Pepin K.H."/>
            <person name="Johnson M."/>
            <person name="Bhonagiri V."/>
            <person name="Nash W.E."/>
            <person name="Mardis E.R."/>
            <person name="Wilson R.K."/>
        </authorList>
    </citation>
    <scope>NUCLEOTIDE SEQUENCE [LARGE SCALE GENOMIC DNA]</scope>
    <source>
        <strain evidence="2">DSM 10507 / JCM 14656 / S5a33</strain>
    </source>
</reference>
<keyword evidence="2" id="KW-1185">Reference proteome</keyword>
<accession>C0CH75</accession>
<sequence>MTKRVEKAMELHKKGYNCAQAVACSFCDVVQMDEDTLFRVTEAFGGGMGGMKGTCGAISGACAVAGLLRSEGKEQCKSKAQTYKLSKVLLSKFQEKNQSTICEELKGAQTGTPLRSCDGCIEDAVVILEEVLKEAELIKE</sequence>
<name>C0CH75_BLAHS</name>
<protein>
    <recommendedName>
        <fullName evidence="3">C_GCAxxG_C_C family protein</fullName>
    </recommendedName>
</protein>
<comment type="caution">
    <text evidence="1">The sequence shown here is derived from an EMBL/GenBank/DDBJ whole genome shotgun (WGS) entry which is preliminary data.</text>
</comment>